<dbReference type="InterPro" id="IPR015421">
    <property type="entry name" value="PyrdxlP-dep_Trfase_major"/>
</dbReference>
<dbReference type="InterPro" id="IPR015424">
    <property type="entry name" value="PyrdxlP-dep_Trfase"/>
</dbReference>
<evidence type="ECO:0000256" key="3">
    <source>
        <dbReference type="ARBA" id="ARBA00012239"/>
    </source>
</evidence>
<dbReference type="PANTHER" id="PTHR43586">
    <property type="entry name" value="CYSTEINE DESULFURASE"/>
    <property type="match status" value="1"/>
</dbReference>
<comment type="cofactor">
    <cofactor evidence="1 7">
        <name>pyridoxal 5'-phosphate</name>
        <dbReference type="ChEBI" id="CHEBI:597326"/>
    </cofactor>
</comment>
<keyword evidence="10" id="KW-1185">Reference proteome</keyword>
<proteinExistence type="inferred from homology"/>
<dbReference type="InterPro" id="IPR020578">
    <property type="entry name" value="Aminotrans_V_PyrdxlP_BS"/>
</dbReference>
<dbReference type="Proteomes" id="UP000278542">
    <property type="component" value="Unassembled WGS sequence"/>
</dbReference>
<accession>A0A495RB80</accession>
<keyword evidence="5" id="KW-0663">Pyridoxal phosphate</keyword>
<comment type="caution">
    <text evidence="9">The sequence shown here is derived from an EMBL/GenBank/DDBJ whole genome shotgun (WGS) entry which is preliminary data.</text>
</comment>
<dbReference type="InterPro" id="IPR000192">
    <property type="entry name" value="Aminotrans_V_dom"/>
</dbReference>
<evidence type="ECO:0000256" key="6">
    <source>
        <dbReference type="ARBA" id="ARBA00050776"/>
    </source>
</evidence>
<protein>
    <recommendedName>
        <fullName evidence="3">cysteine desulfurase</fullName>
        <ecNumber evidence="3">2.8.1.7</ecNumber>
    </recommendedName>
</protein>
<dbReference type="PANTHER" id="PTHR43586:SF8">
    <property type="entry name" value="CYSTEINE DESULFURASE 1, CHLOROPLASTIC"/>
    <property type="match status" value="1"/>
</dbReference>
<dbReference type="InterPro" id="IPR015422">
    <property type="entry name" value="PyrdxlP-dep_Trfase_small"/>
</dbReference>
<keyword evidence="4" id="KW-0808">Transferase</keyword>
<dbReference type="InterPro" id="IPR010970">
    <property type="entry name" value="Cys_dSase_SufS"/>
</dbReference>
<dbReference type="EC" id="2.8.1.7" evidence="3"/>
<evidence type="ECO:0000256" key="4">
    <source>
        <dbReference type="ARBA" id="ARBA00022679"/>
    </source>
</evidence>
<dbReference type="GO" id="GO:0006534">
    <property type="term" value="P:cysteine metabolic process"/>
    <property type="evidence" value="ECO:0007669"/>
    <property type="project" value="InterPro"/>
</dbReference>
<dbReference type="SUPFAM" id="SSF53383">
    <property type="entry name" value="PLP-dependent transferases"/>
    <property type="match status" value="1"/>
</dbReference>
<evidence type="ECO:0000313" key="9">
    <source>
        <dbReference type="EMBL" id="RKS84536.1"/>
    </source>
</evidence>
<comment type="similarity">
    <text evidence="2">Belongs to the class-V pyridoxal-phosphate-dependent aminotransferase family. Csd subfamily.</text>
</comment>
<dbReference type="PROSITE" id="PS00595">
    <property type="entry name" value="AA_TRANSFER_CLASS_5"/>
    <property type="match status" value="1"/>
</dbReference>
<evidence type="ECO:0000256" key="5">
    <source>
        <dbReference type="ARBA" id="ARBA00022898"/>
    </source>
</evidence>
<evidence type="ECO:0000256" key="7">
    <source>
        <dbReference type="RuleBase" id="RU004504"/>
    </source>
</evidence>
<dbReference type="Gene3D" id="3.90.1150.10">
    <property type="entry name" value="Aspartate Aminotransferase, domain 1"/>
    <property type="match status" value="1"/>
</dbReference>
<evidence type="ECO:0000259" key="8">
    <source>
        <dbReference type="Pfam" id="PF00266"/>
    </source>
</evidence>
<dbReference type="CDD" id="cd06453">
    <property type="entry name" value="SufS_like"/>
    <property type="match status" value="1"/>
</dbReference>
<dbReference type="OrthoDB" id="9808002at2"/>
<dbReference type="Pfam" id="PF00266">
    <property type="entry name" value="Aminotran_5"/>
    <property type="match status" value="1"/>
</dbReference>
<dbReference type="InterPro" id="IPR022471">
    <property type="entry name" value="Cys_desulphurase_CdsA"/>
</dbReference>
<reference evidence="9 10" key="1">
    <citation type="submission" date="2018-10" db="EMBL/GenBank/DDBJ databases">
        <title>Genomic Encyclopedia of Type Strains, Phase IV (KMG-IV): sequencing the most valuable type-strain genomes for metagenomic binning, comparative biology and taxonomic classification.</title>
        <authorList>
            <person name="Goeker M."/>
        </authorList>
    </citation>
    <scope>NUCLEOTIDE SEQUENCE [LARGE SCALE GENOMIC DNA]</scope>
    <source>
        <strain evidence="9 10">DSM 22228</strain>
    </source>
</reference>
<feature type="domain" description="Aminotransferase class V" evidence="8">
    <location>
        <begin position="20"/>
        <end position="388"/>
    </location>
</feature>
<comment type="catalytic activity">
    <reaction evidence="6">
        <text>(sulfur carrier)-H + L-cysteine = (sulfur carrier)-SH + L-alanine</text>
        <dbReference type="Rhea" id="RHEA:43892"/>
        <dbReference type="Rhea" id="RHEA-COMP:14737"/>
        <dbReference type="Rhea" id="RHEA-COMP:14739"/>
        <dbReference type="ChEBI" id="CHEBI:29917"/>
        <dbReference type="ChEBI" id="CHEBI:35235"/>
        <dbReference type="ChEBI" id="CHEBI:57972"/>
        <dbReference type="ChEBI" id="CHEBI:64428"/>
        <dbReference type="EC" id="2.8.1.7"/>
    </reaction>
</comment>
<evidence type="ECO:0000256" key="2">
    <source>
        <dbReference type="ARBA" id="ARBA00010447"/>
    </source>
</evidence>
<dbReference type="GO" id="GO:0016226">
    <property type="term" value="P:iron-sulfur cluster assembly"/>
    <property type="evidence" value="ECO:0007669"/>
    <property type="project" value="InterPro"/>
</dbReference>
<organism evidence="9 10">
    <name type="scientific">Orbus hercynius</name>
    <dbReference type="NCBI Taxonomy" id="593135"/>
    <lineage>
        <taxon>Bacteria</taxon>
        <taxon>Pseudomonadati</taxon>
        <taxon>Pseudomonadota</taxon>
        <taxon>Gammaproteobacteria</taxon>
        <taxon>Orbales</taxon>
        <taxon>Orbaceae</taxon>
        <taxon>Orbus</taxon>
    </lineage>
</organism>
<dbReference type="Gene3D" id="3.40.640.10">
    <property type="entry name" value="Type I PLP-dependent aspartate aminotransferase-like (Major domain)"/>
    <property type="match status" value="1"/>
</dbReference>
<dbReference type="EMBL" id="RBWY01000005">
    <property type="protein sequence ID" value="RKS84536.1"/>
    <property type="molecule type" value="Genomic_DNA"/>
</dbReference>
<dbReference type="RefSeq" id="WP_121145881.1">
    <property type="nucleotide sequence ID" value="NZ_RBWY01000005.1"/>
</dbReference>
<sequence length="400" mass="44071">MMFDSSAFRSYFPSRQTDEVYLDSASTSLKPQMMIDATTNYYTHNAATILRSKHAQALALTEQVSQVRILTAKLINAEHSHEIIWSKGATESINLVAQSYARYFLQANDEIIVSELEHHSNIIPWLQVAAQTGAKVVKWPIEADGNLSTDHLLSIMSVKTRIVAVTQMSNVTGFEPNLAVISDIAHQFNAIVVVDGAQGIVHRPIDVQQYDIDFYVFSAHKLYGPTGLGILYGKSALLQQMDCGQGGGKMLKSASFSGFEPADLPYKFEAGTPNIAALVGFHATLTWLTLFDHNQAHVYVQQLVDYCQSQLSRHLPELTCISTPNSPLLTLVSSTIHHDDIAILLAEQNIAIRAGELCAQPLIKALGYRGVVRASWMPYNNQTDADRLISALQSAVDILK</sequence>
<dbReference type="GO" id="GO:0031071">
    <property type="term" value="F:cysteine desulfurase activity"/>
    <property type="evidence" value="ECO:0007669"/>
    <property type="project" value="UniProtKB-EC"/>
</dbReference>
<gene>
    <name evidence="9" type="ORF">DES39_2095</name>
</gene>
<dbReference type="AlphaFoldDB" id="A0A495RB80"/>
<name>A0A495RB80_9GAMM</name>
<evidence type="ECO:0000313" key="10">
    <source>
        <dbReference type="Proteomes" id="UP000278542"/>
    </source>
</evidence>
<dbReference type="NCBIfam" id="TIGR03392">
    <property type="entry name" value="FeS_syn_CsdA"/>
    <property type="match status" value="1"/>
</dbReference>
<dbReference type="GO" id="GO:0030170">
    <property type="term" value="F:pyridoxal phosphate binding"/>
    <property type="evidence" value="ECO:0007669"/>
    <property type="project" value="InterPro"/>
</dbReference>
<evidence type="ECO:0000256" key="1">
    <source>
        <dbReference type="ARBA" id="ARBA00001933"/>
    </source>
</evidence>